<protein>
    <recommendedName>
        <fullName evidence="5">RRM domain-containing protein</fullName>
    </recommendedName>
</protein>
<dbReference type="Gene3D" id="3.30.70.330">
    <property type="match status" value="3"/>
</dbReference>
<evidence type="ECO:0000313" key="6">
    <source>
        <dbReference type="EMBL" id="CCE92488.1"/>
    </source>
</evidence>
<feature type="domain" description="RRM" evidence="5">
    <location>
        <begin position="279"/>
        <end position="351"/>
    </location>
</feature>
<dbReference type="GO" id="GO:0071004">
    <property type="term" value="C:U2-type prespliceosome"/>
    <property type="evidence" value="ECO:0007669"/>
    <property type="project" value="EnsemblFungi"/>
</dbReference>
<evidence type="ECO:0000259" key="5">
    <source>
        <dbReference type="PROSITE" id="PS50102"/>
    </source>
</evidence>
<feature type="region of interest" description="Disordered" evidence="4">
    <location>
        <begin position="22"/>
        <end position="44"/>
    </location>
</feature>
<evidence type="ECO:0000256" key="4">
    <source>
        <dbReference type="SAM" id="MobiDB-lite"/>
    </source>
</evidence>
<dbReference type="OrthoDB" id="446113at2759"/>
<keyword evidence="7" id="KW-1185">Reference proteome</keyword>
<dbReference type="InterPro" id="IPR050825">
    <property type="entry name" value="RBM42_RBP45_47-like"/>
</dbReference>
<dbReference type="HOGENOM" id="CLU_016304_7_0_1"/>
<dbReference type="GO" id="GO:0006376">
    <property type="term" value="P:mRNA splice site recognition"/>
    <property type="evidence" value="ECO:0007669"/>
    <property type="project" value="EnsemblFungi"/>
</dbReference>
<dbReference type="InterPro" id="IPR000504">
    <property type="entry name" value="RRM_dom"/>
</dbReference>
<evidence type="ECO:0000313" key="7">
    <source>
        <dbReference type="Proteomes" id="UP000005627"/>
    </source>
</evidence>
<dbReference type="Pfam" id="PF00076">
    <property type="entry name" value="RRM_1"/>
    <property type="match status" value="2"/>
</dbReference>
<feature type="domain" description="RRM" evidence="5">
    <location>
        <begin position="143"/>
        <end position="222"/>
    </location>
</feature>
<dbReference type="EMBL" id="HE616746">
    <property type="protein sequence ID" value="CCE92488.1"/>
    <property type="molecule type" value="Genomic_DNA"/>
</dbReference>
<dbReference type="KEGG" id="tdl:TDEL_0E02450"/>
<keyword evidence="1" id="KW-0677">Repeat</keyword>
<dbReference type="InterPro" id="IPR012677">
    <property type="entry name" value="Nucleotide-bd_a/b_plait_sf"/>
</dbReference>
<dbReference type="GO" id="GO:0048026">
    <property type="term" value="P:positive regulation of mRNA splicing, via spliceosome"/>
    <property type="evidence" value="ECO:0007669"/>
    <property type="project" value="EnsemblFungi"/>
</dbReference>
<sequence length="472" mass="51828">MSYRNNASGGYYARNSGPPSGRGYRYNAMTSPAQSGNVRLSGSQSRNNQLYMGDLDPSWDENVIRSIWNSLGESNVEIKLMWNNRNAGVRTHLGYCFVQFSSRSQASNALLKNGMAIPGYPSKTLRLNWSSASGNSADGSNEISVFVGDLAPNVTESDLFELFISKCPSTSNAKVMYDQVTGVSKGYAFVRFGNQEDQQRALQEMTGTFLKGRAIRVGSAGHQNQRNRNGPGLENKLKGLNATVSSPKPANISSTNFSQFILPTQQLPPLNSFTDRNNTTLFVSSLSHMVTENELKAFFQPFGNVIYAKLPENKQCGFVQYVDRASAEMAILKLQGFPIRGSRIKISWGRPAKPAVVIKEELANNGWQYQPQPSIKQPTYGYVTPSIDFITPAYEVQNSFPNGDEEALLLPGYSGCELIDFPSSASGLQSIYESTESNCGPHTSIRNDDSFIEATQASLNRLEDASNGYVFA</sequence>
<accession>G8ZV44</accession>
<dbReference type="GO" id="GO:0000243">
    <property type="term" value="C:commitment complex"/>
    <property type="evidence" value="ECO:0007669"/>
    <property type="project" value="EnsemblFungi"/>
</dbReference>
<feature type="domain" description="RRM" evidence="5">
    <location>
        <begin position="48"/>
        <end position="132"/>
    </location>
</feature>
<dbReference type="CDD" id="cd12611">
    <property type="entry name" value="RRM1_NGR1_NAM8_like"/>
    <property type="match status" value="1"/>
</dbReference>
<dbReference type="GO" id="GO:0003729">
    <property type="term" value="F:mRNA binding"/>
    <property type="evidence" value="ECO:0007669"/>
    <property type="project" value="EnsemblFungi"/>
</dbReference>
<feature type="compositionally biased region" description="Polar residues" evidence="4">
    <location>
        <begin position="28"/>
        <end position="44"/>
    </location>
</feature>
<dbReference type="FunCoup" id="G8ZV44">
    <property type="interactions" value="214"/>
</dbReference>
<organism evidence="6 7">
    <name type="scientific">Torulaspora delbrueckii</name>
    <name type="common">Yeast</name>
    <name type="synonym">Candida colliculosa</name>
    <dbReference type="NCBI Taxonomy" id="4950"/>
    <lineage>
        <taxon>Eukaryota</taxon>
        <taxon>Fungi</taxon>
        <taxon>Dikarya</taxon>
        <taxon>Ascomycota</taxon>
        <taxon>Saccharomycotina</taxon>
        <taxon>Saccharomycetes</taxon>
        <taxon>Saccharomycetales</taxon>
        <taxon>Saccharomycetaceae</taxon>
        <taxon>Torulaspora</taxon>
    </lineage>
</organism>
<keyword evidence="2 3" id="KW-0694">RNA-binding</keyword>
<dbReference type="PROSITE" id="PS50102">
    <property type="entry name" value="RRM"/>
    <property type="match status" value="3"/>
</dbReference>
<evidence type="ECO:0000256" key="2">
    <source>
        <dbReference type="ARBA" id="ARBA00022884"/>
    </source>
</evidence>
<dbReference type="AlphaFoldDB" id="G8ZV44"/>
<evidence type="ECO:0000256" key="1">
    <source>
        <dbReference type="ARBA" id="ARBA00022737"/>
    </source>
</evidence>
<dbReference type="PANTHER" id="PTHR47640">
    <property type="entry name" value="TRNA SELENOCYSTEINE 1-ASSOCIATED PROTEIN 1-RELATED-RELATED"/>
    <property type="match status" value="1"/>
</dbReference>
<dbReference type="Proteomes" id="UP000005627">
    <property type="component" value="Chromosome 5"/>
</dbReference>
<reference evidence="6 7" key="1">
    <citation type="journal article" date="2011" name="Proc. Natl. Acad. Sci. U.S.A.">
        <title>Evolutionary erosion of yeast sex chromosomes by mating-type switching accidents.</title>
        <authorList>
            <person name="Gordon J.L."/>
            <person name="Armisen D."/>
            <person name="Proux-Wera E."/>
            <person name="Oheigeartaigh S.S."/>
            <person name="Byrne K.P."/>
            <person name="Wolfe K.H."/>
        </authorList>
    </citation>
    <scope>NUCLEOTIDE SEQUENCE [LARGE SCALE GENOMIC DNA]</scope>
    <source>
        <strain evidence="7">ATCC 10662 / CBS 1146 / NBRC 0425 / NCYC 2629 / NRRL Y-866</strain>
    </source>
</reference>
<dbReference type="SUPFAM" id="SSF54928">
    <property type="entry name" value="RNA-binding domain, RBD"/>
    <property type="match status" value="2"/>
</dbReference>
<dbReference type="GO" id="GO:0005685">
    <property type="term" value="C:U1 snRNP"/>
    <property type="evidence" value="ECO:0007669"/>
    <property type="project" value="EnsemblFungi"/>
</dbReference>
<dbReference type="PANTHER" id="PTHR47640:SF10">
    <property type="entry name" value="TRNA SELENOCYSTEINE 1-ASSOCIATED PROTEIN 1-RELATED"/>
    <property type="match status" value="1"/>
</dbReference>
<dbReference type="GO" id="GO:0005829">
    <property type="term" value="C:cytosol"/>
    <property type="evidence" value="ECO:0007669"/>
    <property type="project" value="TreeGrafter"/>
</dbReference>
<dbReference type="InterPro" id="IPR035979">
    <property type="entry name" value="RBD_domain_sf"/>
</dbReference>
<dbReference type="GeneID" id="11503889"/>
<dbReference type="eggNOG" id="KOG0118">
    <property type="taxonomic scope" value="Eukaryota"/>
</dbReference>
<name>G8ZV44_TORDE</name>
<dbReference type="InParanoid" id="G8ZV44"/>
<dbReference type="RefSeq" id="XP_003681699.1">
    <property type="nucleotide sequence ID" value="XM_003681651.1"/>
</dbReference>
<evidence type="ECO:0000256" key="3">
    <source>
        <dbReference type="PROSITE-ProRule" id="PRU00176"/>
    </source>
</evidence>
<proteinExistence type="predicted"/>
<dbReference type="SMART" id="SM00360">
    <property type="entry name" value="RRM"/>
    <property type="match status" value="3"/>
</dbReference>
<dbReference type="STRING" id="1076872.G8ZV44"/>
<gene>
    <name evidence="6" type="primary">TDEL0E02450</name>
    <name evidence="6" type="ORF">TDEL_0E02450</name>
</gene>